<keyword evidence="1" id="KW-1185">Reference proteome</keyword>
<sequence length="93" mass="10232">MTFSKAARSLISSSSGVECRRLLFKSERLLEPSHSQHFCAEQVPCKLVSLMLVSCVKSENPNGLSSLILCECLFSSVLDGENPKIFLALRAEL</sequence>
<reference evidence="2" key="1">
    <citation type="submission" date="2022-11" db="UniProtKB">
        <authorList>
            <consortium name="WormBaseParasite"/>
        </authorList>
    </citation>
    <scope>IDENTIFICATION</scope>
</reference>
<name>A0A915I8N5_ROMCU</name>
<evidence type="ECO:0000313" key="2">
    <source>
        <dbReference type="WBParaSite" id="nRc.2.0.1.t10227-RA"/>
    </source>
</evidence>
<protein>
    <submittedName>
        <fullName evidence="2">Uncharacterized protein</fullName>
    </submittedName>
</protein>
<proteinExistence type="predicted"/>
<evidence type="ECO:0000313" key="1">
    <source>
        <dbReference type="Proteomes" id="UP000887565"/>
    </source>
</evidence>
<organism evidence="1 2">
    <name type="scientific">Romanomermis culicivorax</name>
    <name type="common">Nematode worm</name>
    <dbReference type="NCBI Taxonomy" id="13658"/>
    <lineage>
        <taxon>Eukaryota</taxon>
        <taxon>Metazoa</taxon>
        <taxon>Ecdysozoa</taxon>
        <taxon>Nematoda</taxon>
        <taxon>Enoplea</taxon>
        <taxon>Dorylaimia</taxon>
        <taxon>Mermithida</taxon>
        <taxon>Mermithoidea</taxon>
        <taxon>Mermithidae</taxon>
        <taxon>Romanomermis</taxon>
    </lineage>
</organism>
<dbReference type="AlphaFoldDB" id="A0A915I8N5"/>
<dbReference type="Proteomes" id="UP000887565">
    <property type="component" value="Unplaced"/>
</dbReference>
<accession>A0A915I8N5</accession>
<dbReference type="WBParaSite" id="nRc.2.0.1.t10227-RA">
    <property type="protein sequence ID" value="nRc.2.0.1.t10227-RA"/>
    <property type="gene ID" value="nRc.2.0.1.g10227"/>
</dbReference>